<name>A0ABM4SSQ8_BOSIN</name>
<dbReference type="InterPro" id="IPR011990">
    <property type="entry name" value="TPR-like_helical_dom_sf"/>
</dbReference>
<dbReference type="PANTHER" id="PTHR15254">
    <property type="entry name" value="FANCONI ANEMIA GROUP G PROTEIN FAMILY MEMBER"/>
    <property type="match status" value="1"/>
</dbReference>
<dbReference type="InterPro" id="IPR039684">
    <property type="entry name" value="FANCG"/>
</dbReference>
<keyword evidence="1" id="KW-1185">Reference proteome</keyword>
<dbReference type="GeneID" id="109562996"/>
<sequence length="549" mass="60769">MAHQTPLGSSASHVSCLDLWREKNDQLVRQAKVAQDSSLPMRRQQLAQDALEGLRGLLCSLRGLPATVSVLPLELTVICNFITLRANLAQGFTEDLAQDIQQGLERVLETQGQLEARLEHGLWGLWDSTLRVSSLLPELLPALHHLAGLQAALWLTTNRLGDLTLLLQTLTVSQSRASEDMLLLLKTWRPPAEESDAPLTLQDARGLRDVLLTAFAYRQGLQELITGSLPKALSSLHEAASGLCPRSLLVQVYTALGTCLRKMGSPQRALLYLVAALKEGSTWGPPLLEASRLYQQLGNIAAEIESLELLVEFSPPPCPPGPCVPELFLEAAAALIQAGRAQDALTVCEELLSRTSFLLPKRPRLWEDARRRTKESPHCSHWVSATHLLQGQAWVQLGAQKEAISEYSRCLELLFRATPKDKEQGPASSCEQGCTSDMALQQLQTAALISRGLEWVALGQDTKALQDFLLSVQMCPGNQDASYHLLQTLRRLDRRDEATALWRRLEAQTELPQENTAWSLPLYLETCLGWIRPPDRETLCEEFQTSGDS</sequence>
<evidence type="ECO:0000313" key="1">
    <source>
        <dbReference type="Proteomes" id="UP001652663"/>
    </source>
</evidence>
<dbReference type="PANTHER" id="PTHR15254:SF2">
    <property type="entry name" value="FANCONI ANEMIA GROUP G PROTEIN"/>
    <property type="match status" value="1"/>
</dbReference>
<dbReference type="Proteomes" id="UP001652663">
    <property type="component" value="Chromosome 8"/>
</dbReference>
<dbReference type="RefSeq" id="XP_070650821.1">
    <property type="nucleotide sequence ID" value="XM_070794720.1"/>
</dbReference>
<evidence type="ECO:0000313" key="2">
    <source>
        <dbReference type="RefSeq" id="XP_070650821.1"/>
    </source>
</evidence>
<dbReference type="SMART" id="SM00028">
    <property type="entry name" value="TPR"/>
    <property type="match status" value="4"/>
</dbReference>
<dbReference type="InterPro" id="IPR019734">
    <property type="entry name" value="TPR_rpt"/>
</dbReference>
<accession>A0ABM4SSQ8</accession>
<dbReference type="SUPFAM" id="SSF48452">
    <property type="entry name" value="TPR-like"/>
    <property type="match status" value="2"/>
</dbReference>
<protein>
    <submittedName>
        <fullName evidence="2">Fanconi anemia group G protein isoform X5</fullName>
    </submittedName>
</protein>
<proteinExistence type="predicted"/>
<organism evidence="1 2">
    <name type="scientific">Bos indicus</name>
    <name type="common">Zebu</name>
    <dbReference type="NCBI Taxonomy" id="9915"/>
    <lineage>
        <taxon>Eukaryota</taxon>
        <taxon>Metazoa</taxon>
        <taxon>Chordata</taxon>
        <taxon>Craniata</taxon>
        <taxon>Vertebrata</taxon>
        <taxon>Euteleostomi</taxon>
        <taxon>Mammalia</taxon>
        <taxon>Eutheria</taxon>
        <taxon>Laurasiatheria</taxon>
        <taxon>Artiodactyla</taxon>
        <taxon>Ruminantia</taxon>
        <taxon>Pecora</taxon>
        <taxon>Bovidae</taxon>
        <taxon>Bovinae</taxon>
        <taxon>Bos</taxon>
    </lineage>
</organism>
<dbReference type="Gene3D" id="1.25.40.10">
    <property type="entry name" value="Tetratricopeptide repeat domain"/>
    <property type="match status" value="2"/>
</dbReference>
<reference evidence="2" key="1">
    <citation type="submission" date="2025-08" db="UniProtKB">
        <authorList>
            <consortium name="RefSeq"/>
        </authorList>
    </citation>
    <scope>IDENTIFICATION</scope>
    <source>
        <tissue evidence="2">Blood</tissue>
    </source>
</reference>
<gene>
    <name evidence="2" type="primary">FANCG</name>
</gene>